<proteinExistence type="predicted"/>
<name>A0A8S0VWH4_CYCAE</name>
<accession>A0A8S0VWH4</accession>
<evidence type="ECO:0000313" key="1">
    <source>
        <dbReference type="EMBL" id="CAA7265104.1"/>
    </source>
</evidence>
<protein>
    <submittedName>
        <fullName evidence="1">Uncharacterized protein</fullName>
    </submittedName>
</protein>
<evidence type="ECO:0000313" key="2">
    <source>
        <dbReference type="Proteomes" id="UP000467700"/>
    </source>
</evidence>
<organism evidence="1 2">
    <name type="scientific">Cyclocybe aegerita</name>
    <name type="common">Black poplar mushroom</name>
    <name type="synonym">Agrocybe aegerita</name>
    <dbReference type="NCBI Taxonomy" id="1973307"/>
    <lineage>
        <taxon>Eukaryota</taxon>
        <taxon>Fungi</taxon>
        <taxon>Dikarya</taxon>
        <taxon>Basidiomycota</taxon>
        <taxon>Agaricomycotina</taxon>
        <taxon>Agaricomycetes</taxon>
        <taxon>Agaricomycetidae</taxon>
        <taxon>Agaricales</taxon>
        <taxon>Agaricineae</taxon>
        <taxon>Bolbitiaceae</taxon>
        <taxon>Cyclocybe</taxon>
    </lineage>
</organism>
<dbReference type="EMBL" id="CACVBS010000046">
    <property type="protein sequence ID" value="CAA7265104.1"/>
    <property type="molecule type" value="Genomic_DNA"/>
</dbReference>
<comment type="caution">
    <text evidence="1">The sequence shown here is derived from an EMBL/GenBank/DDBJ whole genome shotgun (WGS) entry which is preliminary data.</text>
</comment>
<dbReference type="Proteomes" id="UP000467700">
    <property type="component" value="Unassembled WGS sequence"/>
</dbReference>
<dbReference type="OrthoDB" id="2872289at2759"/>
<reference evidence="1 2" key="1">
    <citation type="submission" date="2020-01" db="EMBL/GenBank/DDBJ databases">
        <authorList>
            <person name="Gupta K D."/>
        </authorList>
    </citation>
    <scope>NUCLEOTIDE SEQUENCE [LARGE SCALE GENOMIC DNA]</scope>
</reference>
<gene>
    <name evidence="1" type="ORF">AAE3_LOCUS7043</name>
</gene>
<dbReference type="AlphaFoldDB" id="A0A8S0VWH4"/>
<keyword evidence="2" id="KW-1185">Reference proteome</keyword>
<sequence length="263" mass="29490">MANACPGDTLSLGICFEHQRADTTSREGKTGDIQAHGDRPFVIRGRYSFMVVPAIPFPHVLHEYWPRIHRLDILIRPSLVDTYDEGWCAIYQPAPYLEEFSIMFSTFQGEEPTDTSDDEDDETEHVIHSPPGFFGGEAPLLRSFSCPSIHDFDFSARWLVSLRHLQFGQGGEDGKIGIPLATFLGTLDNMKNLETLHLSTEYLVVPEDPTVTLPTAHLPRLLDIRLEPAKDETLSSQVFLSSSILCQRRDADCTSVSKNDQVV</sequence>